<feature type="binding site" evidence="18">
    <location>
        <position position="330"/>
    </location>
    <ligand>
        <name>UDP-N-acetyl-alpha-D-glucosamine</name>
        <dbReference type="ChEBI" id="CHEBI:57705"/>
    </ligand>
</feature>
<comment type="subcellular location">
    <subcellularLocation>
        <location evidence="1 18">Cytoplasm</location>
    </subcellularLocation>
</comment>
<comment type="pathway">
    <text evidence="18">Nucleotide-sugar biosynthesis; UDP-N-acetyl-alpha-D-glucosamine biosynthesis; N-acetyl-alpha-D-glucosamine 1-phosphate from alpha-D-glucosamine 6-phosphate (route II): step 2/2.</text>
</comment>
<dbReference type="GO" id="GO:0071555">
    <property type="term" value="P:cell wall organization"/>
    <property type="evidence" value="ECO:0007669"/>
    <property type="project" value="UniProtKB-KW"/>
</dbReference>
<feature type="binding site" evidence="18">
    <location>
        <position position="374"/>
    </location>
    <ligand>
        <name>UDP-N-acetyl-alpha-D-glucosamine</name>
        <dbReference type="ChEBI" id="CHEBI:57705"/>
    </ligand>
</feature>
<feature type="binding site" evidence="18">
    <location>
        <position position="74"/>
    </location>
    <ligand>
        <name>UDP-N-acetyl-alpha-D-glucosamine</name>
        <dbReference type="ChEBI" id="CHEBI:57705"/>
    </ligand>
</feature>
<keyword evidence="4 18" id="KW-0963">Cytoplasm</keyword>
<accession>A0A0G8AY47</accession>
<evidence type="ECO:0000256" key="9">
    <source>
        <dbReference type="ARBA" id="ARBA00022842"/>
    </source>
</evidence>
<comment type="cofactor">
    <cofactor evidence="18">
        <name>Mg(2+)</name>
        <dbReference type="ChEBI" id="CHEBI:18420"/>
    </cofactor>
    <text evidence="18">Binds 1 Mg(2+) ion per subunit.</text>
</comment>
<dbReference type="EC" id="2.7.7.23" evidence="18"/>
<reference evidence="21 22" key="2">
    <citation type="submission" date="2015-05" db="EMBL/GenBank/DDBJ databases">
        <title>Lifestyle Evolution in Cyanobacterial Symbionts of Sponges.</title>
        <authorList>
            <person name="Burgsdorf I."/>
            <person name="Slaby B.M."/>
            <person name="Handley K.M."/>
            <person name="Haber M."/>
            <person name="Blom J."/>
            <person name="Marshall C.W."/>
            <person name="Gilbert J.A."/>
            <person name="Hentschel U."/>
            <person name="Steindler L."/>
        </authorList>
    </citation>
    <scope>NUCLEOTIDE SEQUENCE [LARGE SCALE GENOMIC DNA]</scope>
    <source>
        <strain evidence="21">15L</strain>
    </source>
</reference>
<dbReference type="InterPro" id="IPR029044">
    <property type="entry name" value="Nucleotide-diphossugar_trans"/>
</dbReference>
<evidence type="ECO:0000256" key="6">
    <source>
        <dbReference type="ARBA" id="ARBA00022695"/>
    </source>
</evidence>
<feature type="binding site" evidence="18">
    <location>
        <position position="225"/>
    </location>
    <ligand>
        <name>Mg(2+)</name>
        <dbReference type="ChEBI" id="CHEBI:18420"/>
    </ligand>
</feature>
<keyword evidence="10 18" id="KW-0133">Cell shape</keyword>
<feature type="active site" description="Proton acceptor" evidence="18">
    <location>
        <position position="360"/>
    </location>
</feature>
<feature type="binding site" evidence="18">
    <location>
        <position position="104"/>
    </location>
    <ligand>
        <name>Mg(2+)</name>
        <dbReference type="ChEBI" id="CHEBI:18420"/>
    </ligand>
</feature>
<evidence type="ECO:0000256" key="18">
    <source>
        <dbReference type="HAMAP-Rule" id="MF_01631"/>
    </source>
</evidence>
<dbReference type="PANTHER" id="PTHR43584:SF3">
    <property type="entry name" value="BIFUNCTIONAL PROTEIN GLMU"/>
    <property type="match status" value="1"/>
</dbReference>
<evidence type="ECO:0000256" key="10">
    <source>
        <dbReference type="ARBA" id="ARBA00022960"/>
    </source>
</evidence>
<dbReference type="EMBL" id="JYFQ01000054">
    <property type="protein sequence ID" value="KKZ14041.1"/>
    <property type="molecule type" value="Genomic_DNA"/>
</dbReference>
<dbReference type="InterPro" id="IPR005882">
    <property type="entry name" value="Bifunctional_GlmU"/>
</dbReference>
<dbReference type="InterPro" id="IPR001451">
    <property type="entry name" value="Hexapep"/>
</dbReference>
<dbReference type="GO" id="GO:0043886">
    <property type="term" value="F:structural constituent of carboxysome shell"/>
    <property type="evidence" value="ECO:0007669"/>
    <property type="project" value="UniProtKB-ARBA"/>
</dbReference>
<dbReference type="GO" id="GO:0008360">
    <property type="term" value="P:regulation of cell shape"/>
    <property type="evidence" value="ECO:0007669"/>
    <property type="project" value="UniProtKB-KW"/>
</dbReference>
<keyword evidence="5 18" id="KW-0808">Transferase</keyword>
<protein>
    <recommendedName>
        <fullName evidence="18">Bifunctional protein GlmU</fullName>
    </recommendedName>
    <domain>
        <recommendedName>
            <fullName evidence="18">UDP-N-acetylglucosamine pyrophosphorylase</fullName>
            <ecNumber evidence="18">2.7.7.23</ecNumber>
        </recommendedName>
        <alternativeName>
            <fullName evidence="18">N-acetylglucosamine-1-phosphate uridyltransferase</fullName>
        </alternativeName>
    </domain>
    <domain>
        <recommendedName>
            <fullName evidence="18">Glucosamine-1-phosphate N-acetyltransferase</fullName>
            <ecNumber evidence="18">2.3.1.157</ecNumber>
        </recommendedName>
    </domain>
</protein>
<feature type="binding site" evidence="18">
    <location>
        <position position="420"/>
    </location>
    <ligand>
        <name>acetyl-CoA</name>
        <dbReference type="ChEBI" id="CHEBI:57288"/>
    </ligand>
</feature>
<dbReference type="InterPro" id="IPR050065">
    <property type="entry name" value="GlmU-like"/>
</dbReference>
<dbReference type="CDD" id="cd03353">
    <property type="entry name" value="LbH_GlmU_C"/>
    <property type="match status" value="1"/>
</dbReference>
<keyword evidence="14 18" id="KW-0961">Cell wall biogenesis/degradation</keyword>
<dbReference type="GO" id="GO:0000902">
    <property type="term" value="P:cell morphogenesis"/>
    <property type="evidence" value="ECO:0007669"/>
    <property type="project" value="UniProtKB-UniRule"/>
</dbReference>
<evidence type="ECO:0000256" key="15">
    <source>
        <dbReference type="ARBA" id="ARBA00048247"/>
    </source>
</evidence>
<feature type="binding site" evidence="18">
    <location>
        <position position="21"/>
    </location>
    <ligand>
        <name>UDP-N-acetyl-alpha-D-glucosamine</name>
        <dbReference type="ChEBI" id="CHEBI:57705"/>
    </ligand>
</feature>
<evidence type="ECO:0000256" key="5">
    <source>
        <dbReference type="ARBA" id="ARBA00022679"/>
    </source>
</evidence>
<evidence type="ECO:0000256" key="13">
    <source>
        <dbReference type="ARBA" id="ARBA00023315"/>
    </source>
</evidence>
<dbReference type="EC" id="2.3.1.157" evidence="18"/>
<evidence type="ECO:0000256" key="2">
    <source>
        <dbReference type="ARBA" id="ARBA00007707"/>
    </source>
</evidence>
<feature type="binding site" evidence="18">
    <location>
        <position position="225"/>
    </location>
    <ligand>
        <name>UDP-N-acetyl-alpha-D-glucosamine</name>
        <dbReference type="ChEBI" id="CHEBI:57705"/>
    </ligand>
</feature>
<evidence type="ECO:0000259" key="20">
    <source>
        <dbReference type="Pfam" id="PF12804"/>
    </source>
</evidence>
<comment type="function">
    <text evidence="17 18">Catalyzes the last two sequential reactions in the de novo biosynthetic pathway for UDP-N-acetylglucosamine (UDP-GlcNAc). The C-terminal domain catalyzes the transfer of acetyl group from acetyl coenzyme A to glucosamine-1-phosphate (GlcN-1-P) to produce N-acetylglucosamine-1-phosphate (GlcNAc-1-P), which is converted into UDP-GlcNAc by the transfer of uridine 5-monophosphate (from uridine 5-triphosphate), a reaction catalyzed by the N-terminal domain.</text>
</comment>
<name>A0A0G8AY47_9SYNE</name>
<dbReference type="SUPFAM" id="SSF53448">
    <property type="entry name" value="Nucleotide-diphospho-sugar transferases"/>
    <property type="match status" value="1"/>
</dbReference>
<feature type="binding site" evidence="18">
    <location>
        <position position="141"/>
    </location>
    <ligand>
        <name>UDP-N-acetyl-alpha-D-glucosamine</name>
        <dbReference type="ChEBI" id="CHEBI:57705"/>
    </ligand>
</feature>
<comment type="caution">
    <text evidence="18">Lacks conserved residue(s) required for the propagation of feature annotation.</text>
</comment>
<comment type="catalytic activity">
    <reaction evidence="15 18">
        <text>alpha-D-glucosamine 1-phosphate + acetyl-CoA = N-acetyl-alpha-D-glucosamine 1-phosphate + CoA + H(+)</text>
        <dbReference type="Rhea" id="RHEA:13725"/>
        <dbReference type="ChEBI" id="CHEBI:15378"/>
        <dbReference type="ChEBI" id="CHEBI:57287"/>
        <dbReference type="ChEBI" id="CHEBI:57288"/>
        <dbReference type="ChEBI" id="CHEBI:57776"/>
        <dbReference type="ChEBI" id="CHEBI:58516"/>
        <dbReference type="EC" id="2.3.1.157"/>
    </reaction>
</comment>
<proteinExistence type="inferred from homology"/>
<feature type="binding site" evidence="18">
    <location>
        <position position="348"/>
    </location>
    <ligand>
        <name>UDP-N-acetyl-alpha-D-glucosamine</name>
        <dbReference type="ChEBI" id="CHEBI:57705"/>
    </ligand>
</feature>
<comment type="pathway">
    <text evidence="18">Bacterial outer membrane biogenesis; LPS lipid A biosynthesis.</text>
</comment>
<dbReference type="UniPathway" id="UPA00113">
    <property type="reaction ID" value="UER00532"/>
</dbReference>
<evidence type="ECO:0000313" key="22">
    <source>
        <dbReference type="Proteomes" id="UP000035037"/>
    </source>
</evidence>
<dbReference type="HAMAP" id="MF_01631">
    <property type="entry name" value="GlmU"/>
    <property type="match status" value="1"/>
</dbReference>
<dbReference type="GO" id="GO:0016020">
    <property type="term" value="C:membrane"/>
    <property type="evidence" value="ECO:0007669"/>
    <property type="project" value="GOC"/>
</dbReference>
<feature type="binding site" evidence="18">
    <location>
        <position position="377"/>
    </location>
    <ligand>
        <name>acetyl-CoA</name>
        <dbReference type="ChEBI" id="CHEBI:57288"/>
    </ligand>
</feature>
<dbReference type="GO" id="GO:0000287">
    <property type="term" value="F:magnesium ion binding"/>
    <property type="evidence" value="ECO:0007669"/>
    <property type="project" value="UniProtKB-UniRule"/>
</dbReference>
<evidence type="ECO:0000256" key="1">
    <source>
        <dbReference type="ARBA" id="ARBA00004496"/>
    </source>
</evidence>
<evidence type="ECO:0000256" key="3">
    <source>
        <dbReference type="ARBA" id="ARBA00007947"/>
    </source>
</evidence>
<dbReference type="NCBIfam" id="TIGR01173">
    <property type="entry name" value="glmU"/>
    <property type="match status" value="1"/>
</dbReference>
<dbReference type="GO" id="GO:0005737">
    <property type="term" value="C:cytoplasm"/>
    <property type="evidence" value="ECO:0007669"/>
    <property type="project" value="UniProtKB-SubCell"/>
</dbReference>
<feature type="region of interest" description="Disordered" evidence="19">
    <location>
        <begin position="446"/>
        <end position="467"/>
    </location>
</feature>
<dbReference type="AlphaFoldDB" id="A0A0G8AY47"/>
<feature type="region of interest" description="N-acetyltransferase" evidence="18">
    <location>
        <begin position="249"/>
        <end position="467"/>
    </location>
</feature>
<comment type="subunit">
    <text evidence="18">Homotrimer.</text>
</comment>
<dbReference type="PROSITE" id="PS00101">
    <property type="entry name" value="HEXAPEP_TRANSFERASES"/>
    <property type="match status" value="1"/>
</dbReference>
<keyword evidence="7 18" id="KW-0479">Metal-binding</keyword>
<dbReference type="GO" id="GO:0003977">
    <property type="term" value="F:UDP-N-acetylglucosamine diphosphorylase activity"/>
    <property type="evidence" value="ECO:0007669"/>
    <property type="project" value="UniProtKB-UniRule"/>
</dbReference>
<dbReference type="GO" id="GO:0006048">
    <property type="term" value="P:UDP-N-acetylglucosamine biosynthetic process"/>
    <property type="evidence" value="ECO:0007669"/>
    <property type="project" value="UniProtKB-UniPathway"/>
</dbReference>
<feature type="binding site" evidence="18">
    <location>
        <begin position="79"/>
        <end position="80"/>
    </location>
    <ligand>
        <name>UDP-N-acetyl-alpha-D-glucosamine</name>
        <dbReference type="ChEBI" id="CHEBI:57705"/>
    </ligand>
</feature>
<comment type="similarity">
    <text evidence="3 18">In the N-terminal section; belongs to the N-acetylglucosamine-1-phosphate uridyltransferase family.</text>
</comment>
<dbReference type="GO" id="GO:0009252">
    <property type="term" value="P:peptidoglycan biosynthetic process"/>
    <property type="evidence" value="ECO:0007669"/>
    <property type="project" value="UniProtKB-UniRule"/>
</dbReference>
<dbReference type="Proteomes" id="UP000035037">
    <property type="component" value="Unassembled WGS sequence"/>
</dbReference>
<gene>
    <name evidence="18 21" type="primary">glmU</name>
    <name evidence="21" type="ORF">TQ37_02400</name>
</gene>
<evidence type="ECO:0000256" key="12">
    <source>
        <dbReference type="ARBA" id="ARBA00023268"/>
    </source>
</evidence>
<dbReference type="Pfam" id="PF12804">
    <property type="entry name" value="NTP_transf_3"/>
    <property type="match status" value="1"/>
</dbReference>
<keyword evidence="9 18" id="KW-0460">Magnesium</keyword>
<keyword evidence="13 18" id="KW-0012">Acyltransferase</keyword>
<dbReference type="InterPro" id="IPR025877">
    <property type="entry name" value="MobA-like_NTP_Trfase"/>
</dbReference>
<dbReference type="GO" id="GO:0019134">
    <property type="term" value="F:glucosamine-1-phosphate N-acetyltransferase activity"/>
    <property type="evidence" value="ECO:0007669"/>
    <property type="project" value="UniProtKB-UniRule"/>
</dbReference>
<dbReference type="InterPro" id="IPR018357">
    <property type="entry name" value="Hexapep_transf_CS"/>
</dbReference>
<dbReference type="InterPro" id="IPR011004">
    <property type="entry name" value="Trimer_LpxA-like_sf"/>
</dbReference>
<feature type="binding site" evidence="18">
    <location>
        <position position="363"/>
    </location>
    <ligand>
        <name>UDP-N-acetyl-alpha-D-glucosamine</name>
        <dbReference type="ChEBI" id="CHEBI:57705"/>
    </ligand>
</feature>
<feature type="region of interest" description="Pyrophosphorylase" evidence="18">
    <location>
        <begin position="1"/>
        <end position="227"/>
    </location>
</feature>
<sequence>MLAVAVLAAGKGTRMRSAHPKVLQPLAGATLVDWVLQSCEPLNPQRWLVVVGHQAERVQQHMQRDGQRLEFVLQQPQQGTGHSVQQLLQPLADFTGTLLVLNGDVPLLRSTTLHRLVQHHRQSGSAVTVLTACLEDPKGYGRVFCDDRQRVTAVVEDRDCTDEQRRNKRINGGVYCFHWPSLSAVLPRLKADNQQGELYLTDAVGLLDPATQLTVEDATEISGVNDRGQLAACEQVLQQRLRQQWLAAGVSFLDPASCSLSPGTRFGRDVVVAPQTHFRGANSVGDGCRIGPGALIEDSQLEADVEVTFSVVRQARLARGCTVGPFAHLRPGTVLEEHCKVGNFVEVKNSQLGADVKAGHLSYLGDARLGRGVNVGAGTITANFDGIGKHPTTVGEGSSIGANAVLVAPVTLGRDVTVAAGSTITSDVTDDALAIARCRQVEKKAWHEPAASHRSGSTSETAADQPS</sequence>
<evidence type="ECO:0000256" key="14">
    <source>
        <dbReference type="ARBA" id="ARBA00023316"/>
    </source>
</evidence>
<dbReference type="NCBIfam" id="NF010940">
    <property type="entry name" value="PRK14360.1"/>
    <property type="match status" value="1"/>
</dbReference>
<evidence type="ECO:0000256" key="17">
    <source>
        <dbReference type="ARBA" id="ARBA00049628"/>
    </source>
</evidence>
<dbReference type="GO" id="GO:0009245">
    <property type="term" value="P:lipid A biosynthetic process"/>
    <property type="evidence" value="ECO:0007669"/>
    <property type="project" value="UniProtKB-UniRule"/>
</dbReference>
<keyword evidence="12 18" id="KW-0511">Multifunctional enzyme</keyword>
<reference evidence="21 22" key="1">
    <citation type="submission" date="2015-02" db="EMBL/GenBank/DDBJ databases">
        <authorList>
            <person name="Slaby B."/>
            <person name="Hentschel U."/>
        </authorList>
    </citation>
    <scope>NUCLEOTIDE SEQUENCE [LARGE SCALE GENOMIC DNA]</scope>
    <source>
        <strain evidence="21">15L</strain>
    </source>
</reference>
<evidence type="ECO:0000256" key="16">
    <source>
        <dbReference type="ARBA" id="ARBA00048493"/>
    </source>
</evidence>
<dbReference type="Pfam" id="PF00132">
    <property type="entry name" value="Hexapep"/>
    <property type="match status" value="1"/>
</dbReference>
<dbReference type="PANTHER" id="PTHR43584">
    <property type="entry name" value="NUCLEOTIDYL TRANSFERASE"/>
    <property type="match status" value="1"/>
</dbReference>
<feature type="binding site" evidence="18">
    <location>
        <position position="171"/>
    </location>
    <ligand>
        <name>UDP-N-acetyl-alpha-D-glucosamine</name>
        <dbReference type="ChEBI" id="CHEBI:57705"/>
    </ligand>
</feature>
<comment type="caution">
    <text evidence="21">The sequence shown here is derived from an EMBL/GenBank/DDBJ whole genome shotgun (WGS) entry which is preliminary data.</text>
</comment>
<keyword evidence="11 18" id="KW-0573">Peptidoglycan synthesis</keyword>
<evidence type="ECO:0000256" key="8">
    <source>
        <dbReference type="ARBA" id="ARBA00022737"/>
    </source>
</evidence>
<comment type="similarity">
    <text evidence="2 18">In the C-terminal section; belongs to the transferase hexapeptide repeat family.</text>
</comment>
<dbReference type="Gene3D" id="2.160.10.10">
    <property type="entry name" value="Hexapeptide repeat proteins"/>
    <property type="match status" value="1"/>
</dbReference>
<feature type="domain" description="MobA-like NTP transferase" evidence="20">
    <location>
        <begin position="5"/>
        <end position="131"/>
    </location>
</feature>
<keyword evidence="6 18" id="KW-0548">Nucleotidyltransferase</keyword>
<dbReference type="GO" id="GO:0031470">
    <property type="term" value="C:carboxysome"/>
    <property type="evidence" value="ECO:0007669"/>
    <property type="project" value="UniProtKB-ARBA"/>
</dbReference>
<dbReference type="UniPathway" id="UPA00973"/>
<evidence type="ECO:0000256" key="4">
    <source>
        <dbReference type="ARBA" id="ARBA00022490"/>
    </source>
</evidence>
<dbReference type="InterPro" id="IPR038009">
    <property type="entry name" value="GlmU_C_LbH"/>
</dbReference>
<dbReference type="STRING" id="431041.FLM9_126"/>
<feature type="binding site" evidence="18">
    <location>
        <position position="437"/>
    </location>
    <ligand>
        <name>acetyl-CoA</name>
        <dbReference type="ChEBI" id="CHEBI:57288"/>
    </ligand>
</feature>
<comment type="pathway">
    <text evidence="18">Nucleotide-sugar biosynthesis; UDP-N-acetyl-alpha-D-glucosamine biosynthesis; UDP-N-acetyl-alpha-D-glucosamine from N-acetyl-alpha-D-glucosamine 1-phosphate: step 1/1.</text>
</comment>
<feature type="region of interest" description="Linker" evidence="18">
    <location>
        <begin position="228"/>
        <end position="248"/>
    </location>
</feature>
<evidence type="ECO:0000256" key="11">
    <source>
        <dbReference type="ARBA" id="ARBA00022984"/>
    </source>
</evidence>
<comment type="catalytic activity">
    <reaction evidence="16 18">
        <text>N-acetyl-alpha-D-glucosamine 1-phosphate + UTP + H(+) = UDP-N-acetyl-alpha-D-glucosamine + diphosphate</text>
        <dbReference type="Rhea" id="RHEA:13509"/>
        <dbReference type="ChEBI" id="CHEBI:15378"/>
        <dbReference type="ChEBI" id="CHEBI:33019"/>
        <dbReference type="ChEBI" id="CHEBI:46398"/>
        <dbReference type="ChEBI" id="CHEBI:57705"/>
        <dbReference type="ChEBI" id="CHEBI:57776"/>
        <dbReference type="EC" id="2.7.7.23"/>
    </reaction>
</comment>
<dbReference type="SUPFAM" id="SSF51161">
    <property type="entry name" value="Trimeric LpxA-like enzymes"/>
    <property type="match status" value="1"/>
</dbReference>
<keyword evidence="8 18" id="KW-0677">Repeat</keyword>
<dbReference type="Gene3D" id="3.90.550.10">
    <property type="entry name" value="Spore Coat Polysaccharide Biosynthesis Protein SpsA, Chain A"/>
    <property type="match status" value="1"/>
</dbReference>
<dbReference type="CDD" id="cd02540">
    <property type="entry name" value="GT2_GlmU_N_bac"/>
    <property type="match status" value="1"/>
</dbReference>
<feature type="compositionally biased region" description="Polar residues" evidence="19">
    <location>
        <begin position="454"/>
        <end position="467"/>
    </location>
</feature>
<evidence type="ECO:0000256" key="7">
    <source>
        <dbReference type="ARBA" id="ARBA00022723"/>
    </source>
</evidence>
<evidence type="ECO:0000313" key="21">
    <source>
        <dbReference type="EMBL" id="KKZ14041.1"/>
    </source>
</evidence>
<feature type="binding site" evidence="18">
    <location>
        <position position="156"/>
    </location>
    <ligand>
        <name>UDP-N-acetyl-alpha-D-glucosamine</name>
        <dbReference type="ChEBI" id="CHEBI:57705"/>
    </ligand>
</feature>
<organism evidence="21 22">
    <name type="scientific">Candidatus Synechococcus spongiarum 15L</name>
    <dbReference type="NCBI Taxonomy" id="1608419"/>
    <lineage>
        <taxon>Bacteria</taxon>
        <taxon>Bacillati</taxon>
        <taxon>Cyanobacteriota</taxon>
        <taxon>Cyanophyceae</taxon>
        <taxon>Synechococcales</taxon>
        <taxon>Synechococcaceae</taxon>
        <taxon>Synechococcus</taxon>
    </lineage>
</organism>
<evidence type="ECO:0000256" key="19">
    <source>
        <dbReference type="SAM" id="MobiDB-lite"/>
    </source>
</evidence>
<feature type="binding site" evidence="18">
    <location>
        <begin position="7"/>
        <end position="10"/>
    </location>
    <ligand>
        <name>UDP-N-acetyl-alpha-D-glucosamine</name>
        <dbReference type="ChEBI" id="CHEBI:57705"/>
    </ligand>
</feature>
<dbReference type="PATRIC" id="fig|1608419.3.peg.1882"/>